<dbReference type="PANTHER" id="PTHR33371">
    <property type="entry name" value="INTERMEMBRANE PHOSPHOLIPID TRANSPORT SYSTEM BINDING PROTEIN MLAD-RELATED"/>
    <property type="match status" value="1"/>
</dbReference>
<gene>
    <name evidence="4" type="ORF">B7C42_06669</name>
</gene>
<feature type="region of interest" description="Disordered" evidence="1">
    <location>
        <begin position="355"/>
        <end position="379"/>
    </location>
</feature>
<feature type="domain" description="Mce/MlaD" evidence="2">
    <location>
        <begin position="32"/>
        <end position="106"/>
    </location>
</feature>
<dbReference type="Proteomes" id="UP000215506">
    <property type="component" value="Unassembled WGS sequence"/>
</dbReference>
<evidence type="ECO:0000256" key="1">
    <source>
        <dbReference type="SAM" id="MobiDB-lite"/>
    </source>
</evidence>
<dbReference type="InterPro" id="IPR024516">
    <property type="entry name" value="Mce_C"/>
</dbReference>
<evidence type="ECO:0000313" key="4">
    <source>
        <dbReference type="EMBL" id="OXR41271.1"/>
    </source>
</evidence>
<proteinExistence type="predicted"/>
<feature type="domain" description="Mammalian cell entry C-terminal" evidence="3">
    <location>
        <begin position="113"/>
        <end position="289"/>
    </location>
</feature>
<accession>A0A231GXM6</accession>
<dbReference type="PANTHER" id="PTHR33371:SF4">
    <property type="entry name" value="INTERMEMBRANE PHOSPHOLIPID TRANSPORT SYSTEM BINDING PROTEIN MLAD"/>
    <property type="match status" value="1"/>
</dbReference>
<comment type="caution">
    <text evidence="4">The sequence shown here is derived from an EMBL/GenBank/DDBJ whole genome shotgun (WGS) entry which is preliminary data.</text>
</comment>
<dbReference type="Pfam" id="PF11887">
    <property type="entry name" value="Mce4_CUP1"/>
    <property type="match status" value="1"/>
</dbReference>
<dbReference type="EMBL" id="NGAF01000021">
    <property type="protein sequence ID" value="OXR41271.1"/>
    <property type="molecule type" value="Genomic_DNA"/>
</dbReference>
<dbReference type="NCBIfam" id="TIGR00996">
    <property type="entry name" value="Mtu_fam_mce"/>
    <property type="match status" value="1"/>
</dbReference>
<dbReference type="InterPro" id="IPR005693">
    <property type="entry name" value="Mce"/>
</dbReference>
<dbReference type="InterPro" id="IPR003399">
    <property type="entry name" value="Mce/MlaD"/>
</dbReference>
<evidence type="ECO:0008006" key="6">
    <source>
        <dbReference type="Google" id="ProtNLM"/>
    </source>
</evidence>
<sequence>MKRIPRFAVIAVGVVAVVAVAVSVLAAAHPSKKHVVAYFRSTTGLYPGDSVDVLGVKIGTVDKVVPAGDRVRVEMSVDADRRVPADAKAAIIAPTLVSGRYVQFAPAYTHGPTLADGAVIPLERTAVPVSFDEEKKQVDELLEALGPNGHNGNGPLADAVSAAAGTVDGRGTTINNTLAALSEAAVALDKGSPDLFGTLRNLQSFVSALAANDKQIVGFAGQLSSVSQLLSDNRTELNALLNSLATQMGQIQEFVKNNRGQLVSDVSSLQHITQLLVDKEDDLAQILHSAPTALGDFYNIYDPQTASLTGGLALPGIPDGRSLLCVLATTVNAPPDMCRTATQSLAGQLAGAVAGTRPASAPAPTDLQGLLAPLTGGTR</sequence>
<evidence type="ECO:0000313" key="5">
    <source>
        <dbReference type="Proteomes" id="UP000215506"/>
    </source>
</evidence>
<keyword evidence="5" id="KW-1185">Reference proteome</keyword>
<dbReference type="InterPro" id="IPR052336">
    <property type="entry name" value="MlaD_Phospholipid_Transporter"/>
</dbReference>
<protein>
    <recommendedName>
        <fullName evidence="6">Mce/MlaD domain-containing protein</fullName>
    </recommendedName>
</protein>
<organism evidence="4 5">
    <name type="scientific">Nocardia cerradoensis</name>
    <dbReference type="NCBI Taxonomy" id="85688"/>
    <lineage>
        <taxon>Bacteria</taxon>
        <taxon>Bacillati</taxon>
        <taxon>Actinomycetota</taxon>
        <taxon>Actinomycetes</taxon>
        <taxon>Mycobacteriales</taxon>
        <taxon>Nocardiaceae</taxon>
        <taxon>Nocardia</taxon>
    </lineage>
</organism>
<name>A0A231GXM6_9NOCA</name>
<evidence type="ECO:0000259" key="2">
    <source>
        <dbReference type="Pfam" id="PF02470"/>
    </source>
</evidence>
<evidence type="ECO:0000259" key="3">
    <source>
        <dbReference type="Pfam" id="PF11887"/>
    </source>
</evidence>
<dbReference type="AlphaFoldDB" id="A0A231GXM6"/>
<dbReference type="RefSeq" id="WP_094027702.1">
    <property type="nucleotide sequence ID" value="NZ_NGAF01000021.1"/>
</dbReference>
<dbReference type="Pfam" id="PF02470">
    <property type="entry name" value="MlaD"/>
    <property type="match status" value="1"/>
</dbReference>
<reference evidence="4 5" key="1">
    <citation type="submission" date="2017-07" db="EMBL/GenBank/DDBJ databases">
        <title>First draft Genome Sequence of Nocardia cerradoensis isolated from human infection.</title>
        <authorList>
            <person name="Carrasco G."/>
        </authorList>
    </citation>
    <scope>NUCLEOTIDE SEQUENCE [LARGE SCALE GENOMIC DNA]</scope>
    <source>
        <strain evidence="4 5">CNM20130759</strain>
    </source>
</reference>
<dbReference type="GO" id="GO:0005576">
    <property type="term" value="C:extracellular region"/>
    <property type="evidence" value="ECO:0007669"/>
    <property type="project" value="TreeGrafter"/>
</dbReference>